<feature type="region of interest" description="Disordered" evidence="1">
    <location>
        <begin position="35"/>
        <end position="54"/>
    </location>
</feature>
<name>A0AAV4VDY4_CAEEX</name>
<dbReference type="Proteomes" id="UP001054945">
    <property type="component" value="Unassembled WGS sequence"/>
</dbReference>
<evidence type="ECO:0000313" key="2">
    <source>
        <dbReference type="EMBL" id="GIY68485.1"/>
    </source>
</evidence>
<comment type="caution">
    <text evidence="2">The sequence shown here is derived from an EMBL/GenBank/DDBJ whole genome shotgun (WGS) entry which is preliminary data.</text>
</comment>
<dbReference type="EMBL" id="BPLR01014383">
    <property type="protein sequence ID" value="GIY68485.1"/>
    <property type="molecule type" value="Genomic_DNA"/>
</dbReference>
<gene>
    <name evidence="2" type="ORF">CEXT_746581</name>
</gene>
<evidence type="ECO:0000313" key="3">
    <source>
        <dbReference type="Proteomes" id="UP001054945"/>
    </source>
</evidence>
<protein>
    <submittedName>
        <fullName evidence="2">Uncharacterized protein</fullName>
    </submittedName>
</protein>
<keyword evidence="3" id="KW-1185">Reference proteome</keyword>
<dbReference type="AlphaFoldDB" id="A0AAV4VDY4"/>
<reference evidence="2 3" key="1">
    <citation type="submission" date="2021-06" db="EMBL/GenBank/DDBJ databases">
        <title>Caerostris extrusa draft genome.</title>
        <authorList>
            <person name="Kono N."/>
            <person name="Arakawa K."/>
        </authorList>
    </citation>
    <scope>NUCLEOTIDE SEQUENCE [LARGE SCALE GENOMIC DNA]</scope>
</reference>
<evidence type="ECO:0000256" key="1">
    <source>
        <dbReference type="SAM" id="MobiDB-lite"/>
    </source>
</evidence>
<feature type="compositionally biased region" description="Basic and acidic residues" evidence="1">
    <location>
        <begin position="35"/>
        <end position="44"/>
    </location>
</feature>
<proteinExistence type="predicted"/>
<organism evidence="2 3">
    <name type="scientific">Caerostris extrusa</name>
    <name type="common">Bark spider</name>
    <name type="synonym">Caerostris bankana</name>
    <dbReference type="NCBI Taxonomy" id="172846"/>
    <lineage>
        <taxon>Eukaryota</taxon>
        <taxon>Metazoa</taxon>
        <taxon>Ecdysozoa</taxon>
        <taxon>Arthropoda</taxon>
        <taxon>Chelicerata</taxon>
        <taxon>Arachnida</taxon>
        <taxon>Araneae</taxon>
        <taxon>Araneomorphae</taxon>
        <taxon>Entelegynae</taxon>
        <taxon>Araneoidea</taxon>
        <taxon>Araneidae</taxon>
        <taxon>Caerostris</taxon>
    </lineage>
</organism>
<accession>A0AAV4VDY4</accession>
<sequence>MTKTGSPPLRDRVAGGGSFFYWLFIHGRCVSLHEDRSGHSRQKEGPSSIFTGGISGARVPRLETRELALRLKSANHPGKEKKRLMLIYGLVHFISDPFSQLSNKSILKNS</sequence>